<sequence length="387" mass="44943">MKYNDISASFTRMEEDEDERSKAFMEGLKKMQSIAGDSSLKIPLQKEESKWVFKYIKNKGPEQRAKESENRVELGKLTVENNKRVKEGLRGRILELEKQLEGKQALELEMKQVFLKETIEVMKRTRVDEDMEVQKKMEEMSKEMEEKVGKMEDLNQSLTVKELKSNDELWEARKKVIDILNEMASGENGVKKMGDLDNKPFLDARKRKYSGKEGMGKGIELWALWEEHFRDPQWHPFKMITANGEKQEIIDDEDEKLKALKSELGVEVYKVVTTALIEKNEELKALKSELGVEVYKVMTTALIKIDEKLKALKSKLVVEVHKVVTTALLKIDEKLKALKSKLGVEVYKAVTRFLIEINDYNPSERNFGSEKWNFKEGRKATLKERVE</sequence>
<dbReference type="Proteomes" id="UP000655225">
    <property type="component" value="Unassembled WGS sequence"/>
</dbReference>
<dbReference type="InterPro" id="IPR005379">
    <property type="entry name" value="FDM1-5/IDN2_XH"/>
</dbReference>
<evidence type="ECO:0000313" key="4">
    <source>
        <dbReference type="Proteomes" id="UP000655225"/>
    </source>
</evidence>
<dbReference type="PANTHER" id="PTHR21596:SF65">
    <property type="entry name" value="PROTEIN INVOLVED IN DE NOVO 2-RELATED"/>
    <property type="match status" value="1"/>
</dbReference>
<evidence type="ECO:0000313" key="3">
    <source>
        <dbReference type="EMBL" id="KAF8397476.1"/>
    </source>
</evidence>
<dbReference type="OMA" id="SKAFMEG"/>
<evidence type="ECO:0000256" key="1">
    <source>
        <dbReference type="SAM" id="Coils"/>
    </source>
</evidence>
<comment type="caution">
    <text evidence="3">The sequence shown here is derived from an EMBL/GenBank/DDBJ whole genome shotgun (WGS) entry which is preliminary data.</text>
</comment>
<keyword evidence="1" id="KW-0175">Coiled coil</keyword>
<dbReference type="PANTHER" id="PTHR21596">
    <property type="entry name" value="RIBONUCLEASE P SUBUNIT P38"/>
    <property type="match status" value="1"/>
</dbReference>
<organism evidence="3 4">
    <name type="scientific">Tetracentron sinense</name>
    <name type="common">Spur-leaf</name>
    <dbReference type="NCBI Taxonomy" id="13715"/>
    <lineage>
        <taxon>Eukaryota</taxon>
        <taxon>Viridiplantae</taxon>
        <taxon>Streptophyta</taxon>
        <taxon>Embryophyta</taxon>
        <taxon>Tracheophyta</taxon>
        <taxon>Spermatophyta</taxon>
        <taxon>Magnoliopsida</taxon>
        <taxon>Trochodendrales</taxon>
        <taxon>Trochodendraceae</taxon>
        <taxon>Tetracentron</taxon>
    </lineage>
</organism>
<feature type="coiled-coil region" evidence="1">
    <location>
        <begin position="79"/>
        <end position="106"/>
    </location>
</feature>
<dbReference type="AlphaFoldDB" id="A0A834Z579"/>
<protein>
    <recommendedName>
        <fullName evidence="2">Factor of DNA methylation 1-5/IDN2 domain-containing protein</fullName>
    </recommendedName>
</protein>
<keyword evidence="4" id="KW-1185">Reference proteome</keyword>
<dbReference type="GO" id="GO:0080188">
    <property type="term" value="P:gene silencing by siRNA-directed DNA methylation"/>
    <property type="evidence" value="ECO:0007669"/>
    <property type="project" value="InterPro"/>
</dbReference>
<evidence type="ECO:0000259" key="2">
    <source>
        <dbReference type="Pfam" id="PF03469"/>
    </source>
</evidence>
<reference evidence="3 4" key="1">
    <citation type="submission" date="2020-04" db="EMBL/GenBank/DDBJ databases">
        <title>Plant Genome Project.</title>
        <authorList>
            <person name="Zhang R.-G."/>
        </authorList>
    </citation>
    <scope>NUCLEOTIDE SEQUENCE [LARGE SCALE GENOMIC DNA]</scope>
    <source>
        <strain evidence="3">YNK0</strain>
        <tissue evidence="3">Leaf</tissue>
    </source>
</reference>
<proteinExistence type="predicted"/>
<dbReference type="Pfam" id="PF03469">
    <property type="entry name" value="XH"/>
    <property type="match status" value="2"/>
</dbReference>
<accession>A0A834Z579</accession>
<gene>
    <name evidence="3" type="ORF">HHK36_016393</name>
</gene>
<dbReference type="InterPro" id="IPR045177">
    <property type="entry name" value="FDM1-5/IDN2"/>
</dbReference>
<name>A0A834Z579_TETSI</name>
<feature type="domain" description="Factor of DNA methylation 1-5/IDN2" evidence="2">
    <location>
        <begin position="191"/>
        <end position="281"/>
    </location>
</feature>
<dbReference type="EMBL" id="JABCRI010000011">
    <property type="protein sequence ID" value="KAF8397476.1"/>
    <property type="molecule type" value="Genomic_DNA"/>
</dbReference>
<dbReference type="OrthoDB" id="1892195at2759"/>
<feature type="domain" description="Factor of DNA methylation 1-5/IDN2" evidence="2">
    <location>
        <begin position="332"/>
        <end position="386"/>
    </location>
</feature>